<gene>
    <name evidence="1" type="ORF">A3Q56_07828</name>
</gene>
<organism evidence="1 2">
    <name type="scientific">Intoshia linei</name>
    <dbReference type="NCBI Taxonomy" id="1819745"/>
    <lineage>
        <taxon>Eukaryota</taxon>
        <taxon>Metazoa</taxon>
        <taxon>Spiralia</taxon>
        <taxon>Lophotrochozoa</taxon>
        <taxon>Mesozoa</taxon>
        <taxon>Orthonectida</taxon>
        <taxon>Rhopaluridae</taxon>
        <taxon>Intoshia</taxon>
    </lineage>
</organism>
<dbReference type="AlphaFoldDB" id="A0A177AT96"/>
<comment type="caution">
    <text evidence="1">The sequence shown here is derived from an EMBL/GenBank/DDBJ whole genome shotgun (WGS) entry which is preliminary data.</text>
</comment>
<protein>
    <submittedName>
        <fullName evidence="1">Uncharacterized protein</fullName>
    </submittedName>
</protein>
<dbReference type="InterPro" id="IPR012337">
    <property type="entry name" value="RNaseH-like_sf"/>
</dbReference>
<proteinExistence type="predicted"/>
<reference evidence="1 2" key="1">
    <citation type="submission" date="2016-04" db="EMBL/GenBank/DDBJ databases">
        <title>The genome of Intoshia linei affirms orthonectids as highly simplified spiralians.</title>
        <authorList>
            <person name="Mikhailov K.V."/>
            <person name="Slusarev G.S."/>
            <person name="Nikitin M.A."/>
            <person name="Logacheva M.D."/>
            <person name="Penin A."/>
            <person name="Aleoshin V."/>
            <person name="Panchin Y.V."/>
        </authorList>
    </citation>
    <scope>NUCLEOTIDE SEQUENCE [LARGE SCALE GENOMIC DNA]</scope>
    <source>
        <strain evidence="1">Intl2013</strain>
        <tissue evidence="1">Whole animal</tissue>
    </source>
</reference>
<keyword evidence="2" id="KW-1185">Reference proteome</keyword>
<dbReference type="OrthoDB" id="103481at2759"/>
<sequence length="234" mass="27104">MNSESILEYLELEMSCDEKWVEWIVIKYLPLNFCKKKLVRQNTKLKPICVNTLKSEMSTLIKNVEQSILNILPESFGLVGDGWCYGGTHFVSCFAVFDSYLSPILFLFSPLTDEENLSVCSNIEFLSEAVEKYNKTYKNIIFLVGDNCSTNKSIAKKMLKHFLGCSSHRFNLAMNLFLQNKKAGRDDYLKYKLSEYYKFLNRKGIEPFIRYKCPGHMSAARWNSKALYCLTVSF</sequence>
<accession>A0A177AT96</accession>
<name>A0A177AT96_9BILA</name>
<evidence type="ECO:0000313" key="1">
    <source>
        <dbReference type="EMBL" id="OAF64454.1"/>
    </source>
</evidence>
<dbReference type="PANTHER" id="PTHR40866:SF1">
    <property type="entry name" value="BED-TYPE DOMAIN-CONTAINING PROTEIN"/>
    <property type="match status" value="1"/>
</dbReference>
<dbReference type="EMBL" id="LWCA01001823">
    <property type="protein sequence ID" value="OAF64454.1"/>
    <property type="molecule type" value="Genomic_DNA"/>
</dbReference>
<dbReference type="SUPFAM" id="SSF53098">
    <property type="entry name" value="Ribonuclease H-like"/>
    <property type="match status" value="1"/>
</dbReference>
<evidence type="ECO:0000313" key="2">
    <source>
        <dbReference type="Proteomes" id="UP000078046"/>
    </source>
</evidence>
<dbReference type="PANTHER" id="PTHR40866">
    <property type="entry name" value="BED-TYPE DOMAIN-CONTAINING PROTEIN"/>
    <property type="match status" value="1"/>
</dbReference>
<dbReference type="Proteomes" id="UP000078046">
    <property type="component" value="Unassembled WGS sequence"/>
</dbReference>